<evidence type="ECO:0000259" key="7">
    <source>
        <dbReference type="PROSITE" id="PS51462"/>
    </source>
</evidence>
<dbReference type="InterPro" id="IPR015797">
    <property type="entry name" value="NUDIX_hydrolase-like_dom_sf"/>
</dbReference>
<dbReference type="SUPFAM" id="SSF55811">
    <property type="entry name" value="Nudix"/>
    <property type="match status" value="1"/>
</dbReference>
<dbReference type="KEGG" id="csur:N24_1863"/>
<evidence type="ECO:0000256" key="6">
    <source>
        <dbReference type="ARBA" id="ARBA00023211"/>
    </source>
</evidence>
<evidence type="ECO:0000313" key="9">
    <source>
        <dbReference type="Proteomes" id="UP000218244"/>
    </source>
</evidence>
<dbReference type="GO" id="GO:0016818">
    <property type="term" value="F:hydrolase activity, acting on acid anhydrides, in phosphorus-containing anhydrides"/>
    <property type="evidence" value="ECO:0007669"/>
    <property type="project" value="InterPro"/>
</dbReference>
<organism evidence="8 9">
    <name type="scientific">Corynebacterium suranareeae</name>
    <dbReference type="NCBI Taxonomy" id="2506452"/>
    <lineage>
        <taxon>Bacteria</taxon>
        <taxon>Bacillati</taxon>
        <taxon>Actinomycetota</taxon>
        <taxon>Actinomycetes</taxon>
        <taxon>Mycobacteriales</taxon>
        <taxon>Corynebacteriaceae</taxon>
        <taxon>Corynebacterium</taxon>
    </lineage>
</organism>
<keyword evidence="9" id="KW-1185">Reference proteome</keyword>
<proteinExistence type="predicted"/>
<evidence type="ECO:0000256" key="2">
    <source>
        <dbReference type="ARBA" id="ARBA00001946"/>
    </source>
</evidence>
<keyword evidence="5" id="KW-0460">Magnesium</keyword>
<reference evidence="8 9" key="1">
    <citation type="submission" date="2016-02" db="EMBL/GenBank/DDBJ databases">
        <title>Corynebacterium glutamicum N24 whole genome sequencing project.</title>
        <authorList>
            <person name="Matsutani M."/>
            <person name="Nangtapong N."/>
            <person name="Yakushi T."/>
            <person name="Matsushita K."/>
        </authorList>
    </citation>
    <scope>NUCLEOTIDE SEQUENCE [LARGE SCALE GENOMIC DNA]</scope>
    <source>
        <strain evidence="8 9">N24</strain>
    </source>
</reference>
<evidence type="ECO:0000256" key="3">
    <source>
        <dbReference type="ARBA" id="ARBA00022723"/>
    </source>
</evidence>
<dbReference type="InterPro" id="IPR039121">
    <property type="entry name" value="NUDT19"/>
</dbReference>
<dbReference type="Proteomes" id="UP000218244">
    <property type="component" value="Chromosome"/>
</dbReference>
<name>A0A160PRF6_9CORY</name>
<dbReference type="PANTHER" id="PTHR12318">
    <property type="entry name" value="TESTOSTERONE-REGULATED PROTEIN RP2"/>
    <property type="match status" value="1"/>
</dbReference>
<comment type="cofactor">
    <cofactor evidence="2">
        <name>Mg(2+)</name>
        <dbReference type="ChEBI" id="CHEBI:18420"/>
    </cofactor>
</comment>
<evidence type="ECO:0000256" key="4">
    <source>
        <dbReference type="ARBA" id="ARBA00022801"/>
    </source>
</evidence>
<keyword evidence="6" id="KW-0464">Manganese</keyword>
<dbReference type="Gene3D" id="3.90.79.10">
    <property type="entry name" value="Nucleoside Triphosphate Pyrophosphohydrolase"/>
    <property type="match status" value="2"/>
</dbReference>
<accession>A0A160PRF6</accession>
<dbReference type="RefSeq" id="WP_096456405.1">
    <property type="nucleotide sequence ID" value="NZ_AP017369.1"/>
</dbReference>
<dbReference type="PROSITE" id="PS51462">
    <property type="entry name" value="NUDIX"/>
    <property type="match status" value="1"/>
</dbReference>
<evidence type="ECO:0000313" key="8">
    <source>
        <dbReference type="EMBL" id="BAU96125.1"/>
    </source>
</evidence>
<dbReference type="GO" id="GO:0046872">
    <property type="term" value="F:metal ion binding"/>
    <property type="evidence" value="ECO:0007669"/>
    <property type="project" value="UniProtKB-KW"/>
</dbReference>
<keyword evidence="3" id="KW-0479">Metal-binding</keyword>
<dbReference type="PANTHER" id="PTHR12318:SF0">
    <property type="entry name" value="ACYL-COENZYME A DIPHOSPHATASE NUDT19"/>
    <property type="match status" value="1"/>
</dbReference>
<protein>
    <submittedName>
        <fullName evidence="8">NUDIX hydrolase</fullName>
    </submittedName>
</protein>
<evidence type="ECO:0000256" key="1">
    <source>
        <dbReference type="ARBA" id="ARBA00001936"/>
    </source>
</evidence>
<feature type="domain" description="Nudix hydrolase" evidence="7">
    <location>
        <begin position="9"/>
        <end position="197"/>
    </location>
</feature>
<sequence>MTAPNSHRVPRLASTVIIARESADSSTLEFFIQQRQSTMAYAASAVVFPGGGVEYSDYPYILPHQDAHMTREQIEHHAYRLHIDPETMAAHITAARREVWEETGVDLDNYAHELIPLDRWITPDIPAFRRRYDTATFVLVPKDSSDTEDNALQPRHQTTEATHSYWATAADLLSQWSNAELNLLLPTWWHINQLSHFRTLDQLYSFAQHAHNPQHTPPTVFSNWVVPANATTMQHYGFPDPAIYFDHATIAGKHHKIPSRK</sequence>
<gene>
    <name evidence="8" type="ORF">N24_1863</name>
</gene>
<comment type="cofactor">
    <cofactor evidence="1">
        <name>Mn(2+)</name>
        <dbReference type="ChEBI" id="CHEBI:29035"/>
    </cofactor>
</comment>
<evidence type="ECO:0000256" key="5">
    <source>
        <dbReference type="ARBA" id="ARBA00022842"/>
    </source>
</evidence>
<dbReference type="InterPro" id="IPR000086">
    <property type="entry name" value="NUDIX_hydrolase_dom"/>
</dbReference>
<dbReference type="CDD" id="cd18870">
    <property type="entry name" value="NUDIX_AcylCoAdiphos_Nudt19"/>
    <property type="match status" value="1"/>
</dbReference>
<dbReference type="EMBL" id="AP017369">
    <property type="protein sequence ID" value="BAU96125.1"/>
    <property type="molecule type" value="Genomic_DNA"/>
</dbReference>
<dbReference type="AlphaFoldDB" id="A0A160PRF6"/>
<keyword evidence="4 8" id="KW-0378">Hydrolase</keyword>